<keyword evidence="5" id="KW-0472">Membrane</keyword>
<dbReference type="EMBL" id="UOFH01000383">
    <property type="protein sequence ID" value="VAW67372.1"/>
    <property type="molecule type" value="Genomic_DNA"/>
</dbReference>
<dbReference type="Gene3D" id="3.30.200.20">
    <property type="entry name" value="Phosphorylase Kinase, domain 1"/>
    <property type="match status" value="1"/>
</dbReference>
<dbReference type="AlphaFoldDB" id="A0A3B0XW59"/>
<dbReference type="InterPro" id="IPR000719">
    <property type="entry name" value="Prot_kinase_dom"/>
</dbReference>
<keyword evidence="3 7" id="KW-0418">Kinase</keyword>
<name>A0A3B0XW59_9ZZZZ</name>
<feature type="domain" description="Protein kinase" evidence="6">
    <location>
        <begin position="6"/>
        <end position="247"/>
    </location>
</feature>
<keyword evidence="7" id="KW-0723">Serine/threonine-protein kinase</keyword>
<feature type="transmembrane region" description="Helical" evidence="5">
    <location>
        <begin position="520"/>
        <end position="540"/>
    </location>
</feature>
<dbReference type="SUPFAM" id="SSF56112">
    <property type="entry name" value="Protein kinase-like (PK-like)"/>
    <property type="match status" value="2"/>
</dbReference>
<evidence type="ECO:0000256" key="5">
    <source>
        <dbReference type="SAM" id="Phobius"/>
    </source>
</evidence>
<keyword evidence="5" id="KW-1133">Transmembrane helix</keyword>
<evidence type="ECO:0000256" key="4">
    <source>
        <dbReference type="ARBA" id="ARBA00022840"/>
    </source>
</evidence>
<dbReference type="SMART" id="SM00220">
    <property type="entry name" value="S_TKc"/>
    <property type="match status" value="2"/>
</dbReference>
<dbReference type="PROSITE" id="PS00108">
    <property type="entry name" value="PROTEIN_KINASE_ST"/>
    <property type="match status" value="1"/>
</dbReference>
<evidence type="ECO:0000256" key="1">
    <source>
        <dbReference type="ARBA" id="ARBA00022679"/>
    </source>
</evidence>
<keyword evidence="2" id="KW-0547">Nucleotide-binding</keyword>
<reference evidence="7" key="1">
    <citation type="submission" date="2018-06" db="EMBL/GenBank/DDBJ databases">
        <authorList>
            <person name="Zhirakovskaya E."/>
        </authorList>
    </citation>
    <scope>NUCLEOTIDE SEQUENCE</scope>
</reference>
<protein>
    <submittedName>
        <fullName evidence="7">Serine/threonine protein kinase</fullName>
    </submittedName>
</protein>
<dbReference type="Gene3D" id="1.10.510.10">
    <property type="entry name" value="Transferase(Phosphotransferase) domain 1"/>
    <property type="match status" value="2"/>
</dbReference>
<dbReference type="PROSITE" id="PS50011">
    <property type="entry name" value="PROTEIN_KINASE_DOM"/>
    <property type="match status" value="2"/>
</dbReference>
<keyword evidence="1" id="KW-0808">Transferase</keyword>
<proteinExistence type="predicted"/>
<organism evidence="7">
    <name type="scientific">hydrothermal vent metagenome</name>
    <dbReference type="NCBI Taxonomy" id="652676"/>
    <lineage>
        <taxon>unclassified sequences</taxon>
        <taxon>metagenomes</taxon>
        <taxon>ecological metagenomes</taxon>
    </lineage>
</organism>
<sequence length="558" mass="63368">MQLDGYSNLTKFATGGMAAVYKARQLSLNRTVAIKFLSAEHLWDEEAKILFDQESLVIAQLNHPNIIHIIDRGLTEKGRPYFVMDYIQGSDLSEVIKQEKLSLNSKINLLIQLCKGMATAHKNGVIHRDIKPSNLIVDTENHLHILDFGIAWLAASGKPENIVGTPDYMSPEQFTAPESVTHLADIYSLGVIMYEMFFTTLPPGNEEKRSLSLNNLPETLGKLISQCLENKPQHRPATADEIRLRLLTVTKGAHLNQNQKSEANNAINNNDNKFSLLDIIKKNEFGAVYLFEDTQRHNLLVIKKRTRSIAGYKEAQSLSQLNHENIIKIYGTSKSKNAFIIVMEHLSSGSLQDRLIRSFSLKRFIHVAESICKALEFSHNANIPHGNLRPSNILYGKNNNIKISDFGLDEHYAKTSSHNDWYQPNDKGGSSATRDMYSTGAIFYKMLTGETVSFSNKRIQNTKKFNSLSKPLKNILRNLMEEDNTNHYQSFEQLLPDIRKLKQAPVTTPALKYSKFKKSLYIILSLLIFNSLTLALYFYFNPHKLEEFLKLLNPLLNP</sequence>
<keyword evidence="5" id="KW-0812">Transmembrane</keyword>
<evidence type="ECO:0000256" key="2">
    <source>
        <dbReference type="ARBA" id="ARBA00022741"/>
    </source>
</evidence>
<gene>
    <name evidence="7" type="ORF">MNBD_GAMMA08-1198</name>
</gene>
<dbReference type="PANTHER" id="PTHR43289">
    <property type="entry name" value="MITOGEN-ACTIVATED PROTEIN KINASE KINASE KINASE 20-RELATED"/>
    <property type="match status" value="1"/>
</dbReference>
<evidence type="ECO:0000259" key="6">
    <source>
        <dbReference type="PROSITE" id="PS50011"/>
    </source>
</evidence>
<dbReference type="InterPro" id="IPR008271">
    <property type="entry name" value="Ser/Thr_kinase_AS"/>
</dbReference>
<dbReference type="GO" id="GO:0004674">
    <property type="term" value="F:protein serine/threonine kinase activity"/>
    <property type="evidence" value="ECO:0007669"/>
    <property type="project" value="UniProtKB-KW"/>
</dbReference>
<dbReference type="Pfam" id="PF00069">
    <property type="entry name" value="Pkinase"/>
    <property type="match status" value="2"/>
</dbReference>
<feature type="domain" description="Protein kinase" evidence="6">
    <location>
        <begin position="274"/>
        <end position="558"/>
    </location>
</feature>
<keyword evidence="4" id="KW-0067">ATP-binding</keyword>
<accession>A0A3B0XW59</accession>
<evidence type="ECO:0000313" key="7">
    <source>
        <dbReference type="EMBL" id="VAW67372.1"/>
    </source>
</evidence>
<dbReference type="InterPro" id="IPR011009">
    <property type="entry name" value="Kinase-like_dom_sf"/>
</dbReference>
<dbReference type="GO" id="GO:0005524">
    <property type="term" value="F:ATP binding"/>
    <property type="evidence" value="ECO:0007669"/>
    <property type="project" value="UniProtKB-KW"/>
</dbReference>
<dbReference type="PANTHER" id="PTHR43289:SF34">
    <property type="entry name" value="SERINE_THREONINE-PROTEIN KINASE YBDM-RELATED"/>
    <property type="match status" value="1"/>
</dbReference>
<dbReference type="CDD" id="cd14014">
    <property type="entry name" value="STKc_PknB_like"/>
    <property type="match status" value="1"/>
</dbReference>
<evidence type="ECO:0000256" key="3">
    <source>
        <dbReference type="ARBA" id="ARBA00022777"/>
    </source>
</evidence>